<dbReference type="PANTHER" id="PTHR43484:SF1">
    <property type="entry name" value="FLAGELLAR MOTOR SWITCH PROTEIN FLIN"/>
    <property type="match status" value="1"/>
</dbReference>
<keyword evidence="5 7" id="KW-0283">Flagellar rotation</keyword>
<dbReference type="Proteomes" id="UP000197153">
    <property type="component" value="Chromosome 1"/>
</dbReference>
<evidence type="ECO:0000256" key="2">
    <source>
        <dbReference type="ARBA" id="ARBA00021897"/>
    </source>
</evidence>
<evidence type="ECO:0000256" key="8">
    <source>
        <dbReference type="SAM" id="MobiDB-lite"/>
    </source>
</evidence>
<feature type="domain" description="Flagellar motor switch protein FliN-like C-terminal" evidence="9">
    <location>
        <begin position="125"/>
        <end position="193"/>
    </location>
</feature>
<dbReference type="Gene3D" id="2.30.330.10">
    <property type="entry name" value="SpoA-like"/>
    <property type="match status" value="1"/>
</dbReference>
<evidence type="ECO:0000256" key="4">
    <source>
        <dbReference type="ARBA" id="ARBA00022500"/>
    </source>
</evidence>
<gene>
    <name evidence="10" type="primary">fliN</name>
    <name evidence="10" type="ORF">Y958_06265</name>
</gene>
<evidence type="ECO:0000256" key="7">
    <source>
        <dbReference type="RuleBase" id="RU362074"/>
    </source>
</evidence>
<comment type="subcellular location">
    <subcellularLocation>
        <location evidence="7">Cell membrane</location>
        <topology evidence="7">Peripheral membrane protein</topology>
        <orientation evidence="7">Cytoplasmic side</orientation>
    </subcellularLocation>
    <subcellularLocation>
        <location evidence="7">Bacterial flagellum basal body</location>
    </subcellularLocation>
</comment>
<dbReference type="InterPro" id="IPR036429">
    <property type="entry name" value="SpoA-like_sf"/>
</dbReference>
<dbReference type="SUPFAM" id="SSF101801">
    <property type="entry name" value="Surface presentation of antigens (SPOA)"/>
    <property type="match status" value="1"/>
</dbReference>
<dbReference type="InterPro" id="IPR051469">
    <property type="entry name" value="FliN/MopA/SpaO"/>
</dbReference>
<dbReference type="InterPro" id="IPR001172">
    <property type="entry name" value="FliN_T3SS_HrcQb"/>
</dbReference>
<dbReference type="PRINTS" id="PR00956">
    <property type="entry name" value="FLGMOTORFLIN"/>
</dbReference>
<dbReference type="InterPro" id="IPR012826">
    <property type="entry name" value="FliN"/>
</dbReference>
<protein>
    <recommendedName>
        <fullName evidence="2 7">Flagellar motor switch protein FliN</fullName>
    </recommendedName>
</protein>
<keyword evidence="3 7" id="KW-1003">Cell membrane</keyword>
<feature type="compositionally biased region" description="Low complexity" evidence="8">
    <location>
        <begin position="16"/>
        <end position="30"/>
    </location>
</feature>
<dbReference type="GO" id="GO:0006935">
    <property type="term" value="P:chemotaxis"/>
    <property type="evidence" value="ECO:0007669"/>
    <property type="project" value="UniProtKB-KW"/>
</dbReference>
<evidence type="ECO:0000256" key="5">
    <source>
        <dbReference type="ARBA" id="ARBA00022779"/>
    </source>
</evidence>
<feature type="region of interest" description="Disordered" evidence="8">
    <location>
        <begin position="1"/>
        <end position="64"/>
    </location>
</feature>
<dbReference type="EMBL" id="CP022110">
    <property type="protein sequence ID" value="ASG20460.1"/>
    <property type="molecule type" value="Genomic_DNA"/>
</dbReference>
<proteinExistence type="inferred from homology"/>
<dbReference type="GO" id="GO:0071973">
    <property type="term" value="P:bacterial-type flagellum-dependent cell motility"/>
    <property type="evidence" value="ECO:0007669"/>
    <property type="project" value="UniProtKB-UniRule"/>
</dbReference>
<keyword evidence="6 7" id="KW-0472">Membrane</keyword>
<dbReference type="InterPro" id="IPR001543">
    <property type="entry name" value="FliN-like_C"/>
</dbReference>
<keyword evidence="10" id="KW-0282">Flagellum</keyword>
<comment type="function">
    <text evidence="7">FliN is one of three proteins (FliG, FliN, FliM) that form the rotor-mounted switch complex (C ring), located at the base of the basal body. This complex interacts with the CheY and CheZ chemotaxis proteins, in addition to contacting components of the motor that determine the direction of flagellar rotation.</text>
</comment>
<evidence type="ECO:0000256" key="3">
    <source>
        <dbReference type="ARBA" id="ARBA00022475"/>
    </source>
</evidence>
<accession>A0A248JPM3</accession>
<evidence type="ECO:0000256" key="6">
    <source>
        <dbReference type="ARBA" id="ARBA00023136"/>
    </source>
</evidence>
<keyword evidence="10" id="KW-0969">Cilium</keyword>
<name>A0A248JPM3_9PROT</name>
<dbReference type="GO" id="GO:0005886">
    <property type="term" value="C:plasma membrane"/>
    <property type="evidence" value="ECO:0007669"/>
    <property type="project" value="UniProtKB-SubCell"/>
</dbReference>
<dbReference type="KEGG" id="nao:Y958_06265"/>
<keyword evidence="4 7" id="KW-0145">Chemotaxis</keyword>
<keyword evidence="10" id="KW-0966">Cell projection</keyword>
<dbReference type="Pfam" id="PF01052">
    <property type="entry name" value="FliMN_C"/>
    <property type="match status" value="1"/>
</dbReference>
<evidence type="ECO:0000313" key="11">
    <source>
        <dbReference type="Proteomes" id="UP000197153"/>
    </source>
</evidence>
<dbReference type="GO" id="GO:0009425">
    <property type="term" value="C:bacterial-type flagellum basal body"/>
    <property type="evidence" value="ECO:0007669"/>
    <property type="project" value="UniProtKB-SubCell"/>
</dbReference>
<feature type="compositionally biased region" description="Basic and acidic residues" evidence="8">
    <location>
        <begin position="38"/>
        <end position="50"/>
    </location>
</feature>
<comment type="similarity">
    <text evidence="1 7">Belongs to the FliN/MopA/SpaO family.</text>
</comment>
<evidence type="ECO:0000313" key="10">
    <source>
        <dbReference type="EMBL" id="ASG20460.1"/>
    </source>
</evidence>
<dbReference type="PANTHER" id="PTHR43484">
    <property type="match status" value="1"/>
</dbReference>
<keyword evidence="7" id="KW-0975">Bacterial flagellum</keyword>
<dbReference type="GO" id="GO:0003774">
    <property type="term" value="F:cytoskeletal motor activity"/>
    <property type="evidence" value="ECO:0007669"/>
    <property type="project" value="UniProtKB-UniRule"/>
</dbReference>
<organism evidence="10 11">
    <name type="scientific">Nitrospirillum viridazoti CBAmc</name>
    <dbReference type="NCBI Taxonomy" id="1441467"/>
    <lineage>
        <taxon>Bacteria</taxon>
        <taxon>Pseudomonadati</taxon>
        <taxon>Pseudomonadota</taxon>
        <taxon>Alphaproteobacteria</taxon>
        <taxon>Rhodospirillales</taxon>
        <taxon>Azospirillaceae</taxon>
        <taxon>Nitrospirillum</taxon>
        <taxon>Nitrospirillum viridazoti</taxon>
    </lineage>
</organism>
<dbReference type="NCBIfam" id="TIGR02480">
    <property type="entry name" value="fliN"/>
    <property type="match status" value="1"/>
</dbReference>
<keyword evidence="11" id="KW-1185">Reference proteome</keyword>
<evidence type="ECO:0000259" key="9">
    <source>
        <dbReference type="Pfam" id="PF01052"/>
    </source>
</evidence>
<sequence>MPLSRPAWIGPPWSMPPTRRSTAPRPAAATGWRRTCGVRRDGTPTRKPPDWPRPAGYRPRPLGCSRRGIRPNRCSLGCRAMVMSSGIPRAGLANTGSGDMSNQDDIDAMFGGGGATMSSAPELSAIYDTVVEVSVVLGTSTIRVRDLLKLGRGAIVELDRKIDDLSDIIVSGRTVGRGEVTIVEDKIAVTFREFTRVNG</sequence>
<dbReference type="AlphaFoldDB" id="A0A248JPM3"/>
<evidence type="ECO:0000256" key="1">
    <source>
        <dbReference type="ARBA" id="ARBA00009226"/>
    </source>
</evidence>
<reference evidence="10 11" key="1">
    <citation type="submission" date="2017-06" db="EMBL/GenBank/DDBJ databases">
        <title>Complete genome sequence of Nitrospirillum amazonense strain CBAmC, an endophytic nitrogen-fixing and plant growth-promoting bacterium, isolated from sugarcane.</title>
        <authorList>
            <person name="Schwab S."/>
            <person name="dos Santos Teixeira K.R."/>
            <person name="Simoes Araujo J.L."/>
            <person name="Soares Vidal M."/>
            <person name="Borges de Freitas H.R."/>
            <person name="Rivello Crivelaro A.L."/>
            <person name="Bueno de Camargo Nunes A."/>
            <person name="dos Santos C.M."/>
            <person name="Palmeira da Silva Rosa D."/>
            <person name="da Silva Padilha D."/>
            <person name="da Silva E."/>
            <person name="Araujo Terra L."/>
            <person name="Soares Mendes V."/>
            <person name="Farinelli L."/>
            <person name="Magalhaes Cruz L."/>
            <person name="Baldani J.I."/>
        </authorList>
    </citation>
    <scope>NUCLEOTIDE SEQUENCE [LARGE SCALE GENOMIC DNA]</scope>
    <source>
        <strain evidence="10 11">CBAmC</strain>
    </source>
</reference>